<keyword evidence="3 4" id="KW-0704">Schiff base</keyword>
<keyword evidence="4" id="KW-0057">Aromatic amino acid biosynthesis</keyword>
<dbReference type="InterPro" id="IPR013785">
    <property type="entry name" value="Aldolase_TIM"/>
</dbReference>
<dbReference type="EC" id="4.2.1.10" evidence="4"/>
<organism evidence="5 6">
    <name type="scientific">Methanolobus chelungpuianus</name>
    <dbReference type="NCBI Taxonomy" id="502115"/>
    <lineage>
        <taxon>Archaea</taxon>
        <taxon>Methanobacteriati</taxon>
        <taxon>Methanobacteriota</taxon>
        <taxon>Stenosarchaea group</taxon>
        <taxon>Methanomicrobia</taxon>
        <taxon>Methanosarcinales</taxon>
        <taxon>Methanosarcinaceae</taxon>
        <taxon>Methanolobus</taxon>
    </lineage>
</organism>
<dbReference type="Pfam" id="PF01487">
    <property type="entry name" value="DHquinase_I"/>
    <property type="match status" value="1"/>
</dbReference>
<dbReference type="GO" id="GO:0046279">
    <property type="term" value="P:3,4-dihydroxybenzoate biosynthetic process"/>
    <property type="evidence" value="ECO:0007669"/>
    <property type="project" value="UniProtKB-ARBA"/>
</dbReference>
<dbReference type="Gene3D" id="3.20.20.70">
    <property type="entry name" value="Aldolase class I"/>
    <property type="match status" value="1"/>
</dbReference>
<evidence type="ECO:0000256" key="3">
    <source>
        <dbReference type="ARBA" id="ARBA00023270"/>
    </source>
</evidence>
<evidence type="ECO:0000256" key="2">
    <source>
        <dbReference type="ARBA" id="ARBA00023239"/>
    </source>
</evidence>
<name>A0AAE3KX18_9EURY</name>
<comment type="function">
    <text evidence="4">Involved in the third step of the chorismate pathway, which leads to the biosynthesis of aromatic amino acids. Catalyzes the cis-dehydration of 3-dehydroquinate (DHQ) and introduces the first double bond of the aromatic ring to yield 3-dehydroshikimate.</text>
</comment>
<dbReference type="Proteomes" id="UP001206983">
    <property type="component" value="Unassembled WGS sequence"/>
</dbReference>
<feature type="binding site" evidence="4">
    <location>
        <position position="197"/>
    </location>
    <ligand>
        <name>3-dehydroquinate</name>
        <dbReference type="ChEBI" id="CHEBI:32364"/>
    </ligand>
</feature>
<dbReference type="HAMAP" id="MF_00214">
    <property type="entry name" value="AroD"/>
    <property type="match status" value="1"/>
</dbReference>
<dbReference type="PANTHER" id="PTHR43699">
    <property type="entry name" value="3-DEHYDROQUINATE DEHYDRATASE"/>
    <property type="match status" value="1"/>
</dbReference>
<accession>A0AAE3KX18</accession>
<gene>
    <name evidence="4" type="primary">aroD</name>
    <name evidence="5" type="ORF">PV02_01150</name>
</gene>
<dbReference type="CDD" id="cd00502">
    <property type="entry name" value="DHQase_I"/>
    <property type="match status" value="1"/>
</dbReference>
<dbReference type="GO" id="GO:0009423">
    <property type="term" value="P:chorismate biosynthetic process"/>
    <property type="evidence" value="ECO:0007669"/>
    <property type="project" value="UniProtKB-UniRule"/>
</dbReference>
<keyword evidence="6" id="KW-1185">Reference proteome</keyword>
<evidence type="ECO:0000256" key="1">
    <source>
        <dbReference type="ARBA" id="ARBA00001864"/>
    </source>
</evidence>
<dbReference type="SUPFAM" id="SSF51569">
    <property type="entry name" value="Aldolase"/>
    <property type="match status" value="1"/>
</dbReference>
<reference evidence="5 6" key="1">
    <citation type="journal article" date="2011" name="Appl. Environ. Microbiol.">
        <title>Methanogenic archaea isolated from Taiwan's Chelungpu fault.</title>
        <authorList>
            <person name="Wu S.Y."/>
            <person name="Lai M.C."/>
        </authorList>
    </citation>
    <scope>NUCLEOTIDE SEQUENCE [LARGE SCALE GENOMIC DNA]</scope>
    <source>
        <strain evidence="5 6">St545Mb</strain>
    </source>
</reference>
<comment type="catalytic activity">
    <reaction evidence="1 4">
        <text>3-dehydroquinate = 3-dehydroshikimate + H2O</text>
        <dbReference type="Rhea" id="RHEA:21096"/>
        <dbReference type="ChEBI" id="CHEBI:15377"/>
        <dbReference type="ChEBI" id="CHEBI:16630"/>
        <dbReference type="ChEBI" id="CHEBI:32364"/>
        <dbReference type="EC" id="4.2.1.10"/>
    </reaction>
</comment>
<dbReference type="InterPro" id="IPR050146">
    <property type="entry name" value="Type-I_3-dehydroquinase"/>
</dbReference>
<feature type="binding site" evidence="4">
    <location>
        <position position="73"/>
    </location>
    <ligand>
        <name>3-dehydroquinate</name>
        <dbReference type="ChEBI" id="CHEBI:32364"/>
    </ligand>
</feature>
<sequence>MVGIGSLDLGKRPGIVAVISDEPVESARAAKWLGADLLELRLDMLEFGSPDEMKRTIERIKSGTGLPCIATNRLQADGGKWQGSEEARIELLKQALPFIDAVDIEIAADEDLRDSFIKLIRAAGKTLIVSSHDFKSTPTVKEMKAILECSFELGADIAKLAVMPLSLQDALNLLQVTLDSGRPVCTIAMGDIGRHTRIAAPCYGSVLTYGSIGKAVAPGQVQIHQLKSALEILF</sequence>
<comment type="caution">
    <text evidence="4">Lacks conserved residue(s) required for the propagation of feature annotation.</text>
</comment>
<dbReference type="GO" id="GO:0008652">
    <property type="term" value="P:amino acid biosynthetic process"/>
    <property type="evidence" value="ECO:0007669"/>
    <property type="project" value="UniProtKB-KW"/>
</dbReference>
<comment type="pathway">
    <text evidence="4">Metabolic intermediate biosynthesis; chorismate biosynthesis; chorismate from D-erythrose 4-phosphate and phosphoenolpyruvate: step 3/7.</text>
</comment>
<dbReference type="GO" id="GO:0003855">
    <property type="term" value="F:3-dehydroquinate dehydratase activity"/>
    <property type="evidence" value="ECO:0007669"/>
    <property type="project" value="UniProtKB-UniRule"/>
</dbReference>
<evidence type="ECO:0000313" key="5">
    <source>
        <dbReference type="EMBL" id="MCQ6961834.1"/>
    </source>
</evidence>
<dbReference type="EMBL" id="JTEO01000002">
    <property type="protein sequence ID" value="MCQ6961834.1"/>
    <property type="molecule type" value="Genomic_DNA"/>
</dbReference>
<dbReference type="PANTHER" id="PTHR43699:SF1">
    <property type="entry name" value="3-DEHYDROQUINATE DEHYDRATASE"/>
    <property type="match status" value="1"/>
</dbReference>
<evidence type="ECO:0000313" key="6">
    <source>
        <dbReference type="Proteomes" id="UP001206983"/>
    </source>
</evidence>
<proteinExistence type="inferred from homology"/>
<dbReference type="GO" id="GO:0009073">
    <property type="term" value="P:aromatic amino acid family biosynthetic process"/>
    <property type="evidence" value="ECO:0007669"/>
    <property type="project" value="UniProtKB-KW"/>
</dbReference>
<feature type="active site" description="Schiff-base intermediate with substrate" evidence="4">
    <location>
        <position position="159"/>
    </location>
</feature>
<feature type="binding site" evidence="4">
    <location>
        <position position="220"/>
    </location>
    <ligand>
        <name>3-dehydroquinate</name>
        <dbReference type="ChEBI" id="CHEBI:32364"/>
    </ligand>
</feature>
<dbReference type="NCBIfam" id="TIGR01093">
    <property type="entry name" value="aroD"/>
    <property type="match status" value="1"/>
</dbReference>
<evidence type="ECO:0000256" key="4">
    <source>
        <dbReference type="HAMAP-Rule" id="MF_00214"/>
    </source>
</evidence>
<comment type="caution">
    <text evidence="5">The sequence shown here is derived from an EMBL/GenBank/DDBJ whole genome shotgun (WGS) entry which is preliminary data.</text>
</comment>
<keyword evidence="2 4" id="KW-0456">Lyase</keyword>
<dbReference type="RefSeq" id="WP_256621530.1">
    <property type="nucleotide sequence ID" value="NZ_JTEO01000002.1"/>
</dbReference>
<protein>
    <recommendedName>
        <fullName evidence="4">3-dehydroquinate dehydratase</fullName>
        <shortName evidence="4">3-dehydroquinase</shortName>
        <ecNumber evidence="4">4.2.1.10</ecNumber>
    </recommendedName>
    <alternativeName>
        <fullName evidence="4">Type I DHQase</fullName>
    </alternativeName>
    <alternativeName>
        <fullName evidence="4">Type I dehydroquinase</fullName>
        <shortName evidence="4">DHQ1</shortName>
    </alternativeName>
</protein>
<dbReference type="AlphaFoldDB" id="A0AAE3KX18"/>
<comment type="subunit">
    <text evidence="4">Homodimer.</text>
</comment>
<keyword evidence="4" id="KW-0028">Amino-acid biosynthesis</keyword>
<dbReference type="InterPro" id="IPR001381">
    <property type="entry name" value="DHquinase_I"/>
</dbReference>
<feature type="binding site" evidence="4">
    <location>
        <begin position="39"/>
        <end position="41"/>
    </location>
    <ligand>
        <name>3-dehydroquinate</name>
        <dbReference type="ChEBI" id="CHEBI:32364"/>
    </ligand>
</feature>
<feature type="active site" description="Proton donor/acceptor" evidence="4">
    <location>
        <position position="132"/>
    </location>
</feature>
<comment type="similarity">
    <text evidence="4">Belongs to the type-I 3-dehydroquinase family.</text>
</comment>